<dbReference type="Proteomes" id="UP001163821">
    <property type="component" value="Unassembled WGS sequence"/>
</dbReference>
<comment type="caution">
    <text evidence="1">The sequence shown here is derived from an EMBL/GenBank/DDBJ whole genome shotgun (WGS) entry which is preliminary data.</text>
</comment>
<keyword evidence="2" id="KW-1185">Reference proteome</keyword>
<evidence type="ECO:0000313" key="1">
    <source>
        <dbReference type="EMBL" id="MCW0484033.1"/>
    </source>
</evidence>
<protein>
    <submittedName>
        <fullName evidence="1">Uncharacterized protein</fullName>
    </submittedName>
</protein>
<dbReference type="AlphaFoldDB" id="A0AA41YAJ4"/>
<reference evidence="1" key="1">
    <citation type="submission" date="2022-10" db="EMBL/GenBank/DDBJ databases">
        <title>Gaoshiqiia sediminis gen. nov., sp. nov., isolated from coastal sediment.</title>
        <authorList>
            <person name="Yu W.X."/>
            <person name="Mu D.S."/>
            <person name="Du J.Z."/>
            <person name="Liang Y.Q."/>
        </authorList>
    </citation>
    <scope>NUCLEOTIDE SEQUENCE</scope>
    <source>
        <strain evidence="1">A06</strain>
    </source>
</reference>
<accession>A0AA41YAJ4</accession>
<gene>
    <name evidence="1" type="ORF">N2K84_14925</name>
</gene>
<organism evidence="1 2">
    <name type="scientific">Gaoshiqia sediminis</name>
    <dbReference type="NCBI Taxonomy" id="2986998"/>
    <lineage>
        <taxon>Bacteria</taxon>
        <taxon>Pseudomonadati</taxon>
        <taxon>Bacteroidota</taxon>
        <taxon>Bacteroidia</taxon>
        <taxon>Marinilabiliales</taxon>
        <taxon>Prolixibacteraceae</taxon>
        <taxon>Gaoshiqia</taxon>
    </lineage>
</organism>
<evidence type="ECO:0000313" key="2">
    <source>
        <dbReference type="Proteomes" id="UP001163821"/>
    </source>
</evidence>
<dbReference type="RefSeq" id="WP_282592625.1">
    <property type="nucleotide sequence ID" value="NZ_JAPAAF010000027.1"/>
</dbReference>
<proteinExistence type="predicted"/>
<dbReference type="EMBL" id="JAPAAF010000027">
    <property type="protein sequence ID" value="MCW0484033.1"/>
    <property type="molecule type" value="Genomic_DNA"/>
</dbReference>
<name>A0AA41YAJ4_9BACT</name>
<sequence>MDIGKRLHDEAAFFVLPIGQFPGVVIKLPLRIVYILNGIADFGEPARTGWALREKTLVL</sequence>